<dbReference type="PANTHER" id="PTHR13318:SF95">
    <property type="entry name" value="F-BOX PROTEIN YLR352W"/>
    <property type="match status" value="1"/>
</dbReference>
<evidence type="ECO:0000313" key="1">
    <source>
        <dbReference type="EMBL" id="RUS35038.1"/>
    </source>
</evidence>
<dbReference type="Proteomes" id="UP000274822">
    <property type="component" value="Unassembled WGS sequence"/>
</dbReference>
<keyword evidence="2" id="KW-1185">Reference proteome</keyword>
<gene>
    <name evidence="1" type="ORF">BC938DRAFT_476590</name>
</gene>
<dbReference type="GO" id="GO:0019005">
    <property type="term" value="C:SCF ubiquitin ligase complex"/>
    <property type="evidence" value="ECO:0007669"/>
    <property type="project" value="TreeGrafter"/>
</dbReference>
<organism evidence="1 2">
    <name type="scientific">Jimgerdemannia flammicorona</name>
    <dbReference type="NCBI Taxonomy" id="994334"/>
    <lineage>
        <taxon>Eukaryota</taxon>
        <taxon>Fungi</taxon>
        <taxon>Fungi incertae sedis</taxon>
        <taxon>Mucoromycota</taxon>
        <taxon>Mucoromycotina</taxon>
        <taxon>Endogonomycetes</taxon>
        <taxon>Endogonales</taxon>
        <taxon>Endogonaceae</taxon>
        <taxon>Jimgerdemannia</taxon>
    </lineage>
</organism>
<accession>A0A433QZ28</accession>
<dbReference type="PANTHER" id="PTHR13318">
    <property type="entry name" value="PARTNER OF PAIRED, ISOFORM B-RELATED"/>
    <property type="match status" value="1"/>
</dbReference>
<comment type="caution">
    <text evidence="1">The sequence shown here is derived from an EMBL/GenBank/DDBJ whole genome shotgun (WGS) entry which is preliminary data.</text>
</comment>
<name>A0A433QZ28_9FUNG</name>
<dbReference type="GO" id="GO:0031146">
    <property type="term" value="P:SCF-dependent proteasomal ubiquitin-dependent protein catabolic process"/>
    <property type="evidence" value="ECO:0007669"/>
    <property type="project" value="TreeGrafter"/>
</dbReference>
<reference evidence="1 2" key="1">
    <citation type="journal article" date="2018" name="New Phytol.">
        <title>Phylogenomics of Endogonaceae and evolution of mycorrhizas within Mucoromycota.</title>
        <authorList>
            <person name="Chang Y."/>
            <person name="Desiro A."/>
            <person name="Na H."/>
            <person name="Sandor L."/>
            <person name="Lipzen A."/>
            <person name="Clum A."/>
            <person name="Barry K."/>
            <person name="Grigoriev I.V."/>
            <person name="Martin F.M."/>
            <person name="Stajich J.E."/>
            <person name="Smith M.E."/>
            <person name="Bonito G."/>
            <person name="Spatafora J.W."/>
        </authorList>
    </citation>
    <scope>NUCLEOTIDE SEQUENCE [LARGE SCALE GENOMIC DNA]</scope>
    <source>
        <strain evidence="1 2">AD002</strain>
    </source>
</reference>
<dbReference type="AlphaFoldDB" id="A0A433QZ28"/>
<protein>
    <recommendedName>
        <fullName evidence="3">F-box domain-containing protein</fullName>
    </recommendedName>
</protein>
<dbReference type="Gene3D" id="3.80.10.10">
    <property type="entry name" value="Ribonuclease Inhibitor"/>
    <property type="match status" value="1"/>
</dbReference>
<proteinExistence type="predicted"/>
<sequence>MALSMPFSKPDQDPPSLPPEIVRQALLYVLDAGGWFQSRVDVMASSMVCKSWYLEARPLVSNDELFRKLELKHDSFSDSIIDVLRLVDLLLESKRLGLGDYQLIQTIHLGIRMDTAEPGKLIDSFAAIVAMKPPNLRYLVIELECQVNPEIQDIRCFIDFFDRIEPLCVGIRSVELYGIEIPTETYNVRLAEFVAALSPHLEELKFNAIELDVPLRTALGRCTDLRRVTFDDVSGDCLPSELRLLKNLRQLCFAPPVSVNVDQSLIALGLHCPLLEDFTLIIRSFWTLSVPEEPMFSDSSLYYLLSCCPNIKILSISGAFWLGDPFLTVLWRHGPALERIELSTCLVITGLAAVTAMGQEGGGWPELRSLELDDNPKLSGVFVEKVLVLCPKLELVLLPTNLCKDEHCIKMLEGYGFRGPDDLRIWKKENSRLETLDRG</sequence>
<dbReference type="EMBL" id="RBNJ01000243">
    <property type="protein sequence ID" value="RUS35038.1"/>
    <property type="molecule type" value="Genomic_DNA"/>
</dbReference>
<evidence type="ECO:0000313" key="2">
    <source>
        <dbReference type="Proteomes" id="UP000274822"/>
    </source>
</evidence>
<dbReference type="InterPro" id="IPR032675">
    <property type="entry name" value="LRR_dom_sf"/>
</dbReference>
<dbReference type="SUPFAM" id="SSF52047">
    <property type="entry name" value="RNI-like"/>
    <property type="match status" value="1"/>
</dbReference>
<evidence type="ECO:0008006" key="3">
    <source>
        <dbReference type="Google" id="ProtNLM"/>
    </source>
</evidence>